<comment type="caution">
    <text evidence="16">The sequence shown here is derived from an EMBL/GenBank/DDBJ whole genome shotgun (WGS) entry which is preliminary data.</text>
</comment>
<dbReference type="Gene3D" id="2.40.170.20">
    <property type="entry name" value="TonB-dependent receptor, beta-barrel domain"/>
    <property type="match status" value="2"/>
</dbReference>
<evidence type="ECO:0000256" key="10">
    <source>
        <dbReference type="ARBA" id="ARBA00023237"/>
    </source>
</evidence>
<evidence type="ECO:0000256" key="7">
    <source>
        <dbReference type="ARBA" id="ARBA00023065"/>
    </source>
</evidence>
<dbReference type="Proteomes" id="UP000295399">
    <property type="component" value="Unassembled WGS sequence"/>
</dbReference>
<sequence>MRLSACLVRHAVLSSTALSALALVAAPVAAQTARDDARVIEELVITAQKRTQSALDVPITVSAFDQDALDTLRISEFDQLSDFTPGLVVQEQSPNNPAFVIRGITSDSGDSQIAPRVTIYENGFDVSRSRGSQFELYDLERIEVVKGPQATLFGTASLVGAVSVITAKPEQELGASAELSYGNYDFVKARGHITGGNDWVQGRLAVSYRRRDGFVDNIAGTSDSQTPDGPAVRDLNGLDIFAIRPSVRFTPTDDLTVDLVANYQKETPPATAFKSGVLRPTGGDTSPFSFAELGGSPFSREVLGDELGLDRERYTLNLTADWQVSDAISVSSVTGYLNFDSLEVFDADGSPAFLLEFGEDATGESVSQEFRLNYDGTLGGNPFAGFVGVNYFHENGEQGVPFSTDESILAACVTPNPNNNPALLADPATASQYEINALRIQPFCQNADASINRIDFVPGSPSFGLPVPVNSGAGVAVPYAASFTNTANLDTFSVFLDGSYTLFDRLELTGGIRYIHESRQGGAFTNVPDASVAALQPLIGALFPIDTGGVEVTDKRSFDAVVGRFNALYRFTDDVNAYVTIGRGRRSPVVQVDPTRDAQGRLIAATQIIDDEILWNYEGGVKADLADGRAVIEAAVFYQAYQDFQTTINTPDGFETVTAGDANNIGVEGALSGRLTDWLSYFSTVAYTEGQIDDDDENGIFAGTRFRLQPRWTASAGATVDRVVLDRWRVFGTLSWTHRSSVFFEQENRPIAGLPLSEGPVNLVNLQAGVGTADGRWEVTGFASNLNNAEYIIDAGNTGGTFGTPTFIQGAPRFFGIELRANY</sequence>
<comment type="subcellular location">
    <subcellularLocation>
        <location evidence="1 11">Cell outer membrane</location>
        <topology evidence="1 11">Multi-pass membrane protein</topology>
    </subcellularLocation>
</comment>
<evidence type="ECO:0000256" key="12">
    <source>
        <dbReference type="RuleBase" id="RU003357"/>
    </source>
</evidence>
<keyword evidence="3 11" id="KW-1134">Transmembrane beta strand</keyword>
<dbReference type="Pfam" id="PF07715">
    <property type="entry name" value="Plug"/>
    <property type="match status" value="1"/>
</dbReference>
<keyword evidence="8 12" id="KW-0798">TonB box</keyword>
<dbReference type="AlphaFoldDB" id="A0A4R2PEY3"/>
<dbReference type="PANTHER" id="PTHR32552">
    <property type="entry name" value="FERRICHROME IRON RECEPTOR-RELATED"/>
    <property type="match status" value="1"/>
</dbReference>
<gene>
    <name evidence="16" type="ORF">EV659_10611</name>
</gene>
<keyword evidence="7" id="KW-0406">Ion transport</keyword>
<dbReference type="PANTHER" id="PTHR32552:SF81">
    <property type="entry name" value="TONB-DEPENDENT OUTER MEMBRANE RECEPTOR"/>
    <property type="match status" value="1"/>
</dbReference>
<feature type="domain" description="TonB-dependent receptor plug" evidence="15">
    <location>
        <begin position="55"/>
        <end position="160"/>
    </location>
</feature>
<organism evidence="16 17">
    <name type="scientific">Rhodothalassium salexigens DSM 2132</name>
    <dbReference type="NCBI Taxonomy" id="1188247"/>
    <lineage>
        <taxon>Bacteria</taxon>
        <taxon>Pseudomonadati</taxon>
        <taxon>Pseudomonadota</taxon>
        <taxon>Alphaproteobacteria</taxon>
        <taxon>Rhodothalassiales</taxon>
        <taxon>Rhodothalassiaceae</taxon>
        <taxon>Rhodothalassium</taxon>
    </lineage>
</organism>
<dbReference type="InParanoid" id="A0A4R2PEY3"/>
<dbReference type="InterPro" id="IPR039426">
    <property type="entry name" value="TonB-dep_rcpt-like"/>
</dbReference>
<keyword evidence="17" id="KW-1185">Reference proteome</keyword>
<evidence type="ECO:0000256" key="2">
    <source>
        <dbReference type="ARBA" id="ARBA00022448"/>
    </source>
</evidence>
<dbReference type="PROSITE" id="PS52016">
    <property type="entry name" value="TONB_DEPENDENT_REC_3"/>
    <property type="match status" value="1"/>
</dbReference>
<accession>A0A4R2PEY3</accession>
<keyword evidence="16" id="KW-0675">Receptor</keyword>
<proteinExistence type="inferred from homology"/>
<evidence type="ECO:0000313" key="16">
    <source>
        <dbReference type="EMBL" id="TCP33853.1"/>
    </source>
</evidence>
<evidence type="ECO:0000259" key="15">
    <source>
        <dbReference type="Pfam" id="PF07715"/>
    </source>
</evidence>
<dbReference type="EMBL" id="SLXO01000006">
    <property type="protein sequence ID" value="TCP33853.1"/>
    <property type="molecule type" value="Genomic_DNA"/>
</dbReference>
<protein>
    <submittedName>
        <fullName evidence="16">Outer membrane receptor protein involved in Fe transport</fullName>
    </submittedName>
</protein>
<feature type="domain" description="TonB-dependent receptor-like beta-barrel" evidence="14">
    <location>
        <begin position="306"/>
        <end position="786"/>
    </location>
</feature>
<dbReference type="RefSeq" id="WP_132708524.1">
    <property type="nucleotide sequence ID" value="NZ_JACIGF010000006.1"/>
</dbReference>
<feature type="chain" id="PRO_5020371226" evidence="13">
    <location>
        <begin position="31"/>
        <end position="823"/>
    </location>
</feature>
<dbReference type="GO" id="GO:0006826">
    <property type="term" value="P:iron ion transport"/>
    <property type="evidence" value="ECO:0007669"/>
    <property type="project" value="UniProtKB-KW"/>
</dbReference>
<evidence type="ECO:0000256" key="9">
    <source>
        <dbReference type="ARBA" id="ARBA00023136"/>
    </source>
</evidence>
<keyword evidence="9 11" id="KW-0472">Membrane</keyword>
<dbReference type="SUPFAM" id="SSF56935">
    <property type="entry name" value="Porins"/>
    <property type="match status" value="1"/>
</dbReference>
<comment type="similarity">
    <text evidence="11 12">Belongs to the TonB-dependent receptor family.</text>
</comment>
<keyword evidence="6" id="KW-0408">Iron</keyword>
<dbReference type="GO" id="GO:0009279">
    <property type="term" value="C:cell outer membrane"/>
    <property type="evidence" value="ECO:0007669"/>
    <property type="project" value="UniProtKB-SubCell"/>
</dbReference>
<keyword evidence="13" id="KW-0732">Signal</keyword>
<evidence type="ECO:0000256" key="8">
    <source>
        <dbReference type="ARBA" id="ARBA00023077"/>
    </source>
</evidence>
<feature type="signal peptide" evidence="13">
    <location>
        <begin position="1"/>
        <end position="30"/>
    </location>
</feature>
<evidence type="ECO:0000256" key="13">
    <source>
        <dbReference type="SAM" id="SignalP"/>
    </source>
</evidence>
<keyword evidence="4" id="KW-0410">Iron transport</keyword>
<reference evidence="16 17" key="1">
    <citation type="submission" date="2019-03" db="EMBL/GenBank/DDBJ databases">
        <title>Genomic Encyclopedia of Type Strains, Phase IV (KMG-IV): sequencing the most valuable type-strain genomes for metagenomic binning, comparative biology and taxonomic classification.</title>
        <authorList>
            <person name="Goeker M."/>
        </authorList>
    </citation>
    <scope>NUCLEOTIDE SEQUENCE [LARGE SCALE GENOMIC DNA]</scope>
    <source>
        <strain evidence="16 17">DSM 2132</strain>
    </source>
</reference>
<keyword evidence="5 11" id="KW-0812">Transmembrane</keyword>
<evidence type="ECO:0000259" key="14">
    <source>
        <dbReference type="Pfam" id="PF00593"/>
    </source>
</evidence>
<keyword evidence="2 11" id="KW-0813">Transport</keyword>
<dbReference type="Pfam" id="PF00593">
    <property type="entry name" value="TonB_dep_Rec_b-barrel"/>
    <property type="match status" value="1"/>
</dbReference>
<evidence type="ECO:0000313" key="17">
    <source>
        <dbReference type="Proteomes" id="UP000295399"/>
    </source>
</evidence>
<dbReference type="InterPro" id="IPR012910">
    <property type="entry name" value="Plug_dom"/>
</dbReference>
<dbReference type="InterPro" id="IPR000531">
    <property type="entry name" value="Beta-barrel_TonB"/>
</dbReference>
<evidence type="ECO:0000256" key="11">
    <source>
        <dbReference type="PROSITE-ProRule" id="PRU01360"/>
    </source>
</evidence>
<evidence type="ECO:0000256" key="5">
    <source>
        <dbReference type="ARBA" id="ARBA00022692"/>
    </source>
</evidence>
<evidence type="ECO:0000256" key="3">
    <source>
        <dbReference type="ARBA" id="ARBA00022452"/>
    </source>
</evidence>
<evidence type="ECO:0000256" key="1">
    <source>
        <dbReference type="ARBA" id="ARBA00004571"/>
    </source>
</evidence>
<evidence type="ECO:0000256" key="6">
    <source>
        <dbReference type="ARBA" id="ARBA00023004"/>
    </source>
</evidence>
<dbReference type="InterPro" id="IPR036942">
    <property type="entry name" value="Beta-barrel_TonB_sf"/>
</dbReference>
<dbReference type="OrthoDB" id="7313036at2"/>
<name>A0A4R2PEY3_RHOSA</name>
<keyword evidence="10 11" id="KW-0998">Cell outer membrane</keyword>
<evidence type="ECO:0000256" key="4">
    <source>
        <dbReference type="ARBA" id="ARBA00022496"/>
    </source>
</evidence>